<protein>
    <recommendedName>
        <fullName evidence="3">BTB domain-containing protein</fullName>
    </recommendedName>
</protein>
<organism evidence="1 2">
    <name type="scientific">Penicillium thymicola</name>
    <dbReference type="NCBI Taxonomy" id="293382"/>
    <lineage>
        <taxon>Eukaryota</taxon>
        <taxon>Fungi</taxon>
        <taxon>Dikarya</taxon>
        <taxon>Ascomycota</taxon>
        <taxon>Pezizomycotina</taxon>
        <taxon>Eurotiomycetes</taxon>
        <taxon>Eurotiomycetidae</taxon>
        <taxon>Eurotiales</taxon>
        <taxon>Aspergillaceae</taxon>
        <taxon>Penicillium</taxon>
    </lineage>
</organism>
<proteinExistence type="predicted"/>
<sequence length="188" mass="21331">MFEGRFKEGEQQTTILEEVEGIVSVQSLEAFLQWLYLGKIKFDLDELKHHIAAAIELARFADMCNITGMETQIGRYLKDILIANPCPNYEGGGVVDTYCLTSQHIISATFLPQGHAIRRILAAATLSGYLLCENHEFAEEAREYPTYGFDLLQEVGLALKGLRFDHNKVIHKDPLTGDDRNIYKFRSF</sequence>
<reference evidence="1" key="1">
    <citation type="submission" date="2015-06" db="EMBL/GenBank/DDBJ databases">
        <authorList>
            <person name="Nguyen H."/>
        </authorList>
    </citation>
    <scope>NUCLEOTIDE SEQUENCE</scope>
    <source>
        <strain evidence="1">DAOM 180753</strain>
    </source>
</reference>
<dbReference type="Gene3D" id="3.30.710.10">
    <property type="entry name" value="Potassium Channel Kv1.1, Chain A"/>
    <property type="match status" value="1"/>
</dbReference>
<dbReference type="EMBL" id="LACB01001289">
    <property type="protein sequence ID" value="KAJ9480576.1"/>
    <property type="molecule type" value="Genomic_DNA"/>
</dbReference>
<evidence type="ECO:0000313" key="1">
    <source>
        <dbReference type="EMBL" id="KAJ9480576.1"/>
    </source>
</evidence>
<evidence type="ECO:0000313" key="2">
    <source>
        <dbReference type="Proteomes" id="UP001227192"/>
    </source>
</evidence>
<comment type="caution">
    <text evidence="1">The sequence shown here is derived from an EMBL/GenBank/DDBJ whole genome shotgun (WGS) entry which is preliminary data.</text>
</comment>
<gene>
    <name evidence="1" type="ORF">VN97_g12975</name>
</gene>
<accession>A0AAI9T5F1</accession>
<dbReference type="AlphaFoldDB" id="A0AAI9T5F1"/>
<evidence type="ECO:0008006" key="3">
    <source>
        <dbReference type="Google" id="ProtNLM"/>
    </source>
</evidence>
<dbReference type="InterPro" id="IPR011333">
    <property type="entry name" value="SKP1/BTB/POZ_sf"/>
</dbReference>
<dbReference type="Proteomes" id="UP001227192">
    <property type="component" value="Unassembled WGS sequence"/>
</dbReference>
<reference evidence="1" key="2">
    <citation type="journal article" date="2016" name="Fungal Biol.">
        <title>Ochratoxin A production by Penicillium thymicola.</title>
        <authorList>
            <person name="Nguyen H.D.T."/>
            <person name="McMullin D.R."/>
            <person name="Ponomareva E."/>
            <person name="Riley R."/>
            <person name="Pomraning K.R."/>
            <person name="Baker S.E."/>
            <person name="Seifert K.A."/>
        </authorList>
    </citation>
    <scope>NUCLEOTIDE SEQUENCE</scope>
    <source>
        <strain evidence="1">DAOM 180753</strain>
    </source>
</reference>
<name>A0AAI9T5F1_PENTH</name>
<dbReference type="CDD" id="cd18186">
    <property type="entry name" value="BTB_POZ_ZBTB_KLHL-like"/>
    <property type="match status" value="1"/>
</dbReference>
<keyword evidence="2" id="KW-1185">Reference proteome</keyword>